<accession>A0A9P8XWZ3</accession>
<protein>
    <recommendedName>
        <fullName evidence="4">Bacterial low temperature requirement A protein-domain-containing protein</fullName>
    </recommendedName>
</protein>
<reference evidence="2" key="1">
    <citation type="journal article" date="2021" name="Nat. Commun.">
        <title>Genetic determinants of endophytism in the Arabidopsis root mycobiome.</title>
        <authorList>
            <person name="Mesny F."/>
            <person name="Miyauchi S."/>
            <person name="Thiergart T."/>
            <person name="Pickel B."/>
            <person name="Atanasova L."/>
            <person name="Karlsson M."/>
            <person name="Huettel B."/>
            <person name="Barry K.W."/>
            <person name="Haridas S."/>
            <person name="Chen C."/>
            <person name="Bauer D."/>
            <person name="Andreopoulos W."/>
            <person name="Pangilinan J."/>
            <person name="LaButti K."/>
            <person name="Riley R."/>
            <person name="Lipzen A."/>
            <person name="Clum A."/>
            <person name="Drula E."/>
            <person name="Henrissat B."/>
            <person name="Kohler A."/>
            <person name="Grigoriev I.V."/>
            <person name="Martin F.M."/>
            <person name="Hacquard S."/>
        </authorList>
    </citation>
    <scope>NUCLEOTIDE SEQUENCE</scope>
    <source>
        <strain evidence="2">MPI-CAGE-CH-0230</strain>
    </source>
</reference>
<dbReference type="EMBL" id="JAGTJQ010000009">
    <property type="protein sequence ID" value="KAH7024376.1"/>
    <property type="molecule type" value="Genomic_DNA"/>
</dbReference>
<evidence type="ECO:0000313" key="2">
    <source>
        <dbReference type="EMBL" id="KAH7024376.1"/>
    </source>
</evidence>
<comment type="caution">
    <text evidence="2">The sequence shown here is derived from an EMBL/GenBank/DDBJ whole genome shotgun (WGS) entry which is preliminary data.</text>
</comment>
<feature type="transmembrane region" description="Helical" evidence="1">
    <location>
        <begin position="170"/>
        <end position="194"/>
    </location>
</feature>
<dbReference type="AlphaFoldDB" id="A0A9P8XWZ3"/>
<sequence>MPSKIAKAGDSAAPTAGNVSVAVMPSIPLMATPVLPLDKIRALQPMPDMTEEDELQDIETVDRRSEADLVPVFQKRAAASILEVFYDLWVTANLGIFMKVHDVGNSAQLWSYIGYISIVWFNRFILLCFEVRYATDSIFERFALTLHLGVLVGFTVVAPKYDPEHQVKSAWQSMSLILMASRLVLAVEYATVLWHIRKFKQGKLPLLVVLASHLVAASIYLGVSFTFHDSSNSQAYNAFYVVMAFEAVVQLGLSYVYSVLSFEGTHLAERMSFLTMFILGQGAMVIMDSVVNVVKNNGWSSSIIGVLISGVVTVYFVFMLYKDWTVGFAKLVDWQQLVWSILHYPFHVFLLLFIKGSTQFLLWWKVTEVEDSITYKFDHAFDALDVPYVTSADVVASLNQTIQEVWQEYKPVWSTVEDEIADWLGQVNTIPDAMWNDADPTTDPHWSTFSNAINYLRIAVVNSVFGNFGIDAIQGLFSSGQLESLSLDDANQKAYDNTTEQFYLVFQYVFACAGMALITMTLLYILIKRKPTSHRNAVYFYVRTAVFFLLGIGLSLVTLVSLDDNKTSNFLFTPWMLPTLCFVFLFVIILTHVESPSKIVFFPPLSKPVTAYTQA</sequence>
<feature type="transmembrane region" description="Helical" evidence="1">
    <location>
        <begin position="109"/>
        <end position="129"/>
    </location>
</feature>
<proteinExistence type="predicted"/>
<evidence type="ECO:0000256" key="1">
    <source>
        <dbReference type="SAM" id="Phobius"/>
    </source>
</evidence>
<keyword evidence="1" id="KW-0812">Transmembrane</keyword>
<keyword evidence="1" id="KW-1133">Transmembrane helix</keyword>
<organism evidence="2 3">
    <name type="scientific">Microdochium trichocladiopsis</name>
    <dbReference type="NCBI Taxonomy" id="1682393"/>
    <lineage>
        <taxon>Eukaryota</taxon>
        <taxon>Fungi</taxon>
        <taxon>Dikarya</taxon>
        <taxon>Ascomycota</taxon>
        <taxon>Pezizomycotina</taxon>
        <taxon>Sordariomycetes</taxon>
        <taxon>Xylariomycetidae</taxon>
        <taxon>Xylariales</taxon>
        <taxon>Microdochiaceae</taxon>
        <taxon>Microdochium</taxon>
    </lineage>
</organism>
<gene>
    <name evidence="2" type="ORF">B0I36DRAFT_161900</name>
</gene>
<feature type="transmembrane region" description="Helical" evidence="1">
    <location>
        <begin position="342"/>
        <end position="364"/>
    </location>
</feature>
<evidence type="ECO:0008006" key="4">
    <source>
        <dbReference type="Google" id="ProtNLM"/>
    </source>
</evidence>
<feature type="transmembrane region" description="Helical" evidence="1">
    <location>
        <begin position="538"/>
        <end position="560"/>
    </location>
</feature>
<keyword evidence="3" id="KW-1185">Reference proteome</keyword>
<feature type="transmembrane region" description="Helical" evidence="1">
    <location>
        <begin position="572"/>
        <end position="593"/>
    </location>
</feature>
<dbReference type="PANTHER" id="PTHR42101">
    <property type="entry name" value="CHROMOSOME 16, WHOLE GENOME SHOTGUN SEQUENCE"/>
    <property type="match status" value="1"/>
</dbReference>
<dbReference type="RefSeq" id="XP_046007924.1">
    <property type="nucleotide sequence ID" value="XM_046148673.1"/>
</dbReference>
<feature type="transmembrane region" description="Helical" evidence="1">
    <location>
        <begin position="206"/>
        <end position="227"/>
    </location>
</feature>
<dbReference type="GeneID" id="70178219"/>
<feature type="transmembrane region" description="Helical" evidence="1">
    <location>
        <begin position="141"/>
        <end position="158"/>
    </location>
</feature>
<dbReference type="PANTHER" id="PTHR42101:SF1">
    <property type="entry name" value="LOW TEMPERATURE REQUIREMENT A"/>
    <property type="match status" value="1"/>
</dbReference>
<evidence type="ECO:0000313" key="3">
    <source>
        <dbReference type="Proteomes" id="UP000756346"/>
    </source>
</evidence>
<dbReference type="OrthoDB" id="3177213at2759"/>
<keyword evidence="1" id="KW-0472">Membrane</keyword>
<feature type="transmembrane region" description="Helical" evidence="1">
    <location>
        <begin position="239"/>
        <end position="260"/>
    </location>
</feature>
<feature type="transmembrane region" description="Helical" evidence="1">
    <location>
        <begin position="272"/>
        <end position="293"/>
    </location>
</feature>
<dbReference type="Proteomes" id="UP000756346">
    <property type="component" value="Unassembled WGS sequence"/>
</dbReference>
<name>A0A9P8XWZ3_9PEZI</name>
<feature type="transmembrane region" description="Helical" evidence="1">
    <location>
        <begin position="299"/>
        <end position="321"/>
    </location>
</feature>
<feature type="transmembrane region" description="Helical" evidence="1">
    <location>
        <begin position="505"/>
        <end position="526"/>
    </location>
</feature>